<protein>
    <submittedName>
        <fullName evidence="2">Uncharacterized protein</fullName>
    </submittedName>
</protein>
<dbReference type="EMBL" id="JEMN01001104">
    <property type="protein sequence ID" value="KXH47969.1"/>
    <property type="molecule type" value="Genomic_DNA"/>
</dbReference>
<dbReference type="InterPro" id="IPR053175">
    <property type="entry name" value="DHMBA_Reg_Transcription_Factor"/>
</dbReference>
<reference evidence="2 3" key="1">
    <citation type="submission" date="2014-02" db="EMBL/GenBank/DDBJ databases">
        <title>The genome sequence of Colletotrichum nymphaeae SA-01.</title>
        <authorList>
            <person name="Baroncelli R."/>
            <person name="Thon M.R."/>
        </authorList>
    </citation>
    <scope>NUCLEOTIDE SEQUENCE [LARGE SCALE GENOMIC DNA]</scope>
    <source>
        <strain evidence="2 3">SA-01</strain>
    </source>
</reference>
<accession>A0A135TIR9</accession>
<name>A0A135TIR9_9PEZI</name>
<evidence type="ECO:0000256" key="1">
    <source>
        <dbReference type="ARBA" id="ARBA00023242"/>
    </source>
</evidence>
<dbReference type="AlphaFoldDB" id="A0A135TIR9"/>
<dbReference type="InterPro" id="IPR021858">
    <property type="entry name" value="Fun_TF"/>
</dbReference>
<evidence type="ECO:0000313" key="3">
    <source>
        <dbReference type="Proteomes" id="UP000070054"/>
    </source>
</evidence>
<dbReference type="Proteomes" id="UP000070054">
    <property type="component" value="Unassembled WGS sequence"/>
</dbReference>
<dbReference type="PANTHER" id="PTHR38791:SF5">
    <property type="entry name" value="TRANSCRIPTION FACTOR DBAG-RELATED"/>
    <property type="match status" value="1"/>
</dbReference>
<keyword evidence="1" id="KW-0539">Nucleus</keyword>
<organism evidence="2 3">
    <name type="scientific">Colletotrichum nymphaeae SA-01</name>
    <dbReference type="NCBI Taxonomy" id="1460502"/>
    <lineage>
        <taxon>Eukaryota</taxon>
        <taxon>Fungi</taxon>
        <taxon>Dikarya</taxon>
        <taxon>Ascomycota</taxon>
        <taxon>Pezizomycotina</taxon>
        <taxon>Sordariomycetes</taxon>
        <taxon>Hypocreomycetidae</taxon>
        <taxon>Glomerellales</taxon>
        <taxon>Glomerellaceae</taxon>
        <taxon>Colletotrichum</taxon>
        <taxon>Colletotrichum acutatum species complex</taxon>
    </lineage>
</organism>
<comment type="caution">
    <text evidence="2">The sequence shown here is derived from an EMBL/GenBank/DDBJ whole genome shotgun (WGS) entry which is preliminary data.</text>
</comment>
<keyword evidence="3" id="KW-1185">Reference proteome</keyword>
<dbReference type="Pfam" id="PF11951">
    <property type="entry name" value="Fungal_trans_2"/>
    <property type="match status" value="1"/>
</dbReference>
<sequence length="364" mass="40601">MAAISNISNAPEIVLRAKERYGQALKATNVALYDPAQATADTTLMAILLLGLFVTIMFESWNDSHAWTAHIEGATALLHLRGKGQFTRELGIQLYIQFRQQILQACMHRGVPVPPALVEITMQFEASRQGAQYNSLRPGSLAVLGFRLVNLSAAMNTQQITDANAICRIAVDIDSDLNAWASKSSQSDRKFHEIAGDASKKEDNFNGREHVYNSVWGAQVWNNWRSLTIVINRIILDHVDKQSFENDELKEIMRFHSISVIQSLSTDICISTPSLSGTPRQYQHHFENPCTMDNGANNTPRSTFYDLAVAHRLTRRTEYNKCTILGSRATSGYQKVDGHKASCCSGKHDGLKMLVLKTSTFAQR</sequence>
<dbReference type="PANTHER" id="PTHR38791">
    <property type="entry name" value="ZN(II)2CYS6 TRANSCRIPTION FACTOR (EUROFUNG)-RELATED-RELATED"/>
    <property type="match status" value="1"/>
</dbReference>
<gene>
    <name evidence="2" type="ORF">CNYM01_02557</name>
</gene>
<proteinExistence type="predicted"/>
<dbReference type="OrthoDB" id="4220372at2759"/>
<evidence type="ECO:0000313" key="2">
    <source>
        <dbReference type="EMBL" id="KXH47969.1"/>
    </source>
</evidence>